<feature type="signal peptide" evidence="2">
    <location>
        <begin position="1"/>
        <end position="26"/>
    </location>
</feature>
<feature type="compositionally biased region" description="Low complexity" evidence="1">
    <location>
        <begin position="40"/>
        <end position="53"/>
    </location>
</feature>
<protein>
    <recommendedName>
        <fullName evidence="3">DUF4232 domain-containing protein</fullName>
    </recommendedName>
</protein>
<sequence>MRTSRIRTAALAAATAALGLALTACGGSSDDNGGGKASDGGRSAGSSGSAEGATVNADKGATVGAGKDSASASASASGASAGTGAGTGKEAAAKGNGAKASAAGVRACDGQEMSYSVLHRFAKQRGEHLLITATNADTKPCYVTSYPSVMLGDTVGVLPHSGKDTPGGGKALVVKPGGKVYAAVNLFSDSARTHTSSDLSIAMLDHTGDAGPGAGTEAFDAKGVPSKFTWTSADVTNWNTAKPYDY</sequence>
<comment type="caution">
    <text evidence="4">The sequence shown here is derived from an EMBL/GenBank/DDBJ whole genome shotgun (WGS) entry which is preliminary data.</text>
</comment>
<dbReference type="InterPro" id="IPR025326">
    <property type="entry name" value="DUF4232"/>
</dbReference>
<feature type="domain" description="DUF4232" evidence="3">
    <location>
        <begin position="115"/>
        <end position="222"/>
    </location>
</feature>
<keyword evidence="5" id="KW-1185">Reference proteome</keyword>
<reference evidence="5" key="1">
    <citation type="journal article" date="2019" name="Int. J. Syst. Evol. Microbiol.">
        <title>The Global Catalogue of Microorganisms (GCM) 10K type strain sequencing project: providing services to taxonomists for standard genome sequencing and annotation.</title>
        <authorList>
            <consortium name="The Broad Institute Genomics Platform"/>
            <consortium name="The Broad Institute Genome Sequencing Center for Infectious Disease"/>
            <person name="Wu L."/>
            <person name="Ma J."/>
        </authorList>
    </citation>
    <scope>NUCLEOTIDE SEQUENCE [LARGE SCALE GENOMIC DNA]</scope>
    <source>
        <strain evidence="5">CGMCC 4.7349</strain>
    </source>
</reference>
<keyword evidence="2" id="KW-0732">Signal</keyword>
<name>A0ABQ2MSJ0_9ACTN</name>
<feature type="region of interest" description="Disordered" evidence="1">
    <location>
        <begin position="28"/>
        <end position="92"/>
    </location>
</feature>
<dbReference type="Pfam" id="PF14016">
    <property type="entry name" value="DUF4232"/>
    <property type="match status" value="1"/>
</dbReference>
<evidence type="ECO:0000313" key="4">
    <source>
        <dbReference type="EMBL" id="GGO57037.1"/>
    </source>
</evidence>
<feature type="chain" id="PRO_5047324042" description="DUF4232 domain-containing protein" evidence="2">
    <location>
        <begin position="27"/>
        <end position="246"/>
    </location>
</feature>
<gene>
    <name evidence="4" type="ORF">GCM10012286_72920</name>
</gene>
<proteinExistence type="predicted"/>
<evidence type="ECO:0000259" key="3">
    <source>
        <dbReference type="Pfam" id="PF14016"/>
    </source>
</evidence>
<dbReference type="EMBL" id="BMNG01000020">
    <property type="protein sequence ID" value="GGO57037.1"/>
    <property type="molecule type" value="Genomic_DNA"/>
</dbReference>
<evidence type="ECO:0000256" key="2">
    <source>
        <dbReference type="SAM" id="SignalP"/>
    </source>
</evidence>
<dbReference type="Proteomes" id="UP000656881">
    <property type="component" value="Unassembled WGS sequence"/>
</dbReference>
<dbReference type="PROSITE" id="PS51257">
    <property type="entry name" value="PROKAR_LIPOPROTEIN"/>
    <property type="match status" value="1"/>
</dbReference>
<dbReference type="RefSeq" id="WP_189177162.1">
    <property type="nucleotide sequence ID" value="NZ_BMNG01000020.1"/>
</dbReference>
<evidence type="ECO:0000256" key="1">
    <source>
        <dbReference type="SAM" id="MobiDB-lite"/>
    </source>
</evidence>
<feature type="compositionally biased region" description="Low complexity" evidence="1">
    <location>
        <begin position="64"/>
        <end position="80"/>
    </location>
</feature>
<evidence type="ECO:0000313" key="5">
    <source>
        <dbReference type="Proteomes" id="UP000656881"/>
    </source>
</evidence>
<organism evidence="4 5">
    <name type="scientific">Streptomyces lasiicapitis</name>
    <dbReference type="NCBI Taxonomy" id="1923961"/>
    <lineage>
        <taxon>Bacteria</taxon>
        <taxon>Bacillati</taxon>
        <taxon>Actinomycetota</taxon>
        <taxon>Actinomycetes</taxon>
        <taxon>Kitasatosporales</taxon>
        <taxon>Streptomycetaceae</taxon>
        <taxon>Streptomyces</taxon>
    </lineage>
</organism>
<accession>A0ABQ2MSJ0</accession>